<dbReference type="STRING" id="205917.A0A4Y9Z6Y1"/>
<name>A0A4Y9Z6Y1_9AGAM</name>
<feature type="region of interest" description="Disordered" evidence="1">
    <location>
        <begin position="506"/>
        <end position="528"/>
    </location>
</feature>
<dbReference type="Proteomes" id="UP000298327">
    <property type="component" value="Unassembled WGS sequence"/>
</dbReference>
<accession>A0A4Y9Z6Y1</accession>
<dbReference type="Gene3D" id="3.80.10.10">
    <property type="entry name" value="Ribonuclease Inhibitor"/>
    <property type="match status" value="1"/>
</dbReference>
<protein>
    <submittedName>
        <fullName evidence="2">Uncharacterized protein</fullName>
    </submittedName>
</protein>
<dbReference type="EMBL" id="SEOQ01000145">
    <property type="protein sequence ID" value="TFY69129.1"/>
    <property type="molecule type" value="Genomic_DNA"/>
</dbReference>
<sequence>MDYRNPSVDLKNPCYSPLEPASVFLTNLASEFSTPPQSRDQYLFSFLARLLYPSNSKGSNETFMGWPLKHLENSFTQELLSQSQTSTTDSDGDSSAAAPCLNAYSTCASPASGFPVKRRASDLNPDTVFSTQRIPWSESTTFSDLHGPSKRMRSSQSINQSSFEVTKASPLVLQRDSSALPGIPETAELDLTFASEASDSLDRPRASREGIRSHNAVEGLEYQNYGDLVSRVDALLPGTGVKAKLLESGVVNYQRVADLLASGGHLTGDVLRLLRKSNIQRLDLSASIVEESNCINILRVLSSPDAFRNLKMLLLDSASIEAYDLTHIHHLPQLQSLNICDTNVGNEAIYHIIALCSTLTELLISGNPEIDDDAVPAIILLRGLVRLSLAGTGVTMKGLRRLVLTLCEDDPDRTLDLDIPTECEQYLHELEDQCLLYPRPPFITDPAICEHLTVAALKRNLAEHAARNPEIDVNGSKAQLTLRLRELLQLRKADLLVRETVWKSGEEEVQGPGEDSGGLQAEGQPSELKKKLPMPLANLINEIRKPFHYSYARERDIEEEVMFRVVAAETQVRSAHFFFDIWEKHLASDAWPMDGQSEDQLGPPPVHPTRVG</sequence>
<dbReference type="InterPro" id="IPR032675">
    <property type="entry name" value="LRR_dom_sf"/>
</dbReference>
<keyword evidence="3" id="KW-1185">Reference proteome</keyword>
<dbReference type="OrthoDB" id="120976at2759"/>
<comment type="caution">
    <text evidence="2">The sequence shown here is derived from an EMBL/GenBank/DDBJ whole genome shotgun (WGS) entry which is preliminary data.</text>
</comment>
<evidence type="ECO:0000313" key="2">
    <source>
        <dbReference type="EMBL" id="TFY69129.1"/>
    </source>
</evidence>
<evidence type="ECO:0000313" key="3">
    <source>
        <dbReference type="Proteomes" id="UP000298327"/>
    </source>
</evidence>
<gene>
    <name evidence="2" type="ORF">EVG20_g3281</name>
</gene>
<organism evidence="2 3">
    <name type="scientific">Dentipellis fragilis</name>
    <dbReference type="NCBI Taxonomy" id="205917"/>
    <lineage>
        <taxon>Eukaryota</taxon>
        <taxon>Fungi</taxon>
        <taxon>Dikarya</taxon>
        <taxon>Basidiomycota</taxon>
        <taxon>Agaricomycotina</taxon>
        <taxon>Agaricomycetes</taxon>
        <taxon>Russulales</taxon>
        <taxon>Hericiaceae</taxon>
        <taxon>Dentipellis</taxon>
    </lineage>
</organism>
<evidence type="ECO:0000256" key="1">
    <source>
        <dbReference type="SAM" id="MobiDB-lite"/>
    </source>
</evidence>
<reference evidence="2 3" key="1">
    <citation type="submission" date="2019-02" db="EMBL/GenBank/DDBJ databases">
        <title>Genome sequencing of the rare red list fungi Dentipellis fragilis.</title>
        <authorList>
            <person name="Buettner E."/>
            <person name="Kellner H."/>
        </authorList>
    </citation>
    <scope>NUCLEOTIDE SEQUENCE [LARGE SCALE GENOMIC DNA]</scope>
    <source>
        <strain evidence="2 3">DSM 105465</strain>
    </source>
</reference>
<dbReference type="AlphaFoldDB" id="A0A4Y9Z6Y1"/>
<dbReference type="SUPFAM" id="SSF52047">
    <property type="entry name" value="RNI-like"/>
    <property type="match status" value="1"/>
</dbReference>
<proteinExistence type="predicted"/>
<feature type="region of interest" description="Disordered" evidence="1">
    <location>
        <begin position="593"/>
        <end position="612"/>
    </location>
</feature>
<feature type="compositionally biased region" description="Pro residues" evidence="1">
    <location>
        <begin position="602"/>
        <end position="612"/>
    </location>
</feature>